<organism evidence="1 2">
    <name type="scientific">Planoprotostelium fungivorum</name>
    <dbReference type="NCBI Taxonomy" id="1890364"/>
    <lineage>
        <taxon>Eukaryota</taxon>
        <taxon>Amoebozoa</taxon>
        <taxon>Evosea</taxon>
        <taxon>Variosea</taxon>
        <taxon>Cavosteliida</taxon>
        <taxon>Cavosteliaceae</taxon>
        <taxon>Planoprotostelium</taxon>
    </lineage>
</organism>
<comment type="caution">
    <text evidence="1">The sequence shown here is derived from an EMBL/GenBank/DDBJ whole genome shotgun (WGS) entry which is preliminary data.</text>
</comment>
<protein>
    <submittedName>
        <fullName evidence="1">Uncharacterized protein</fullName>
    </submittedName>
</protein>
<dbReference type="AlphaFoldDB" id="A0A2P6NLM2"/>
<evidence type="ECO:0000313" key="2">
    <source>
        <dbReference type="Proteomes" id="UP000241769"/>
    </source>
</evidence>
<dbReference type="EMBL" id="MDYQ01000055">
    <property type="protein sequence ID" value="PRP84853.1"/>
    <property type="molecule type" value="Genomic_DNA"/>
</dbReference>
<name>A0A2P6NLM2_9EUKA</name>
<evidence type="ECO:0000313" key="1">
    <source>
        <dbReference type="EMBL" id="PRP84853.1"/>
    </source>
</evidence>
<proteinExistence type="predicted"/>
<sequence length="107" mass="12206">MVLRWREIHEESPFSTPAHFFLRKPRGECFHRSRYVVQSHSTTEHSLAHSNSIRGAKYLSCSTVELYPAIHYLPSQPGRSQGRGTTRLRVTPPWSSFASIIGGQLLQ</sequence>
<accession>A0A2P6NLM2</accession>
<gene>
    <name evidence="1" type="ORF">PROFUN_07507</name>
</gene>
<dbReference type="Proteomes" id="UP000241769">
    <property type="component" value="Unassembled WGS sequence"/>
</dbReference>
<reference evidence="1 2" key="1">
    <citation type="journal article" date="2018" name="Genome Biol. Evol.">
        <title>Multiple Roots of Fruiting Body Formation in Amoebozoa.</title>
        <authorList>
            <person name="Hillmann F."/>
            <person name="Forbes G."/>
            <person name="Novohradska S."/>
            <person name="Ferling I."/>
            <person name="Riege K."/>
            <person name="Groth M."/>
            <person name="Westermann M."/>
            <person name="Marz M."/>
            <person name="Spaller T."/>
            <person name="Winckler T."/>
            <person name="Schaap P."/>
            <person name="Glockner G."/>
        </authorList>
    </citation>
    <scope>NUCLEOTIDE SEQUENCE [LARGE SCALE GENOMIC DNA]</scope>
    <source>
        <strain evidence="1 2">Jena</strain>
    </source>
</reference>
<keyword evidence="2" id="KW-1185">Reference proteome</keyword>
<dbReference type="InParanoid" id="A0A2P6NLM2"/>